<dbReference type="Gene3D" id="3.10.200.10">
    <property type="entry name" value="Alpha carbonic anhydrase"/>
    <property type="match status" value="1"/>
</dbReference>
<dbReference type="PANTHER" id="PTHR18952">
    <property type="entry name" value="CARBONIC ANHYDRASE"/>
    <property type="match status" value="1"/>
</dbReference>
<dbReference type="SMART" id="SM01057">
    <property type="entry name" value="Carb_anhydrase"/>
    <property type="match status" value="1"/>
</dbReference>
<keyword evidence="1" id="KW-0732">Signal</keyword>
<dbReference type="GO" id="GO:0006730">
    <property type="term" value="P:one-carbon metabolic process"/>
    <property type="evidence" value="ECO:0007669"/>
    <property type="project" value="TreeGrafter"/>
</dbReference>
<organism evidence="3 4">
    <name type="scientific">Halteria grandinella</name>
    <dbReference type="NCBI Taxonomy" id="5974"/>
    <lineage>
        <taxon>Eukaryota</taxon>
        <taxon>Sar</taxon>
        <taxon>Alveolata</taxon>
        <taxon>Ciliophora</taxon>
        <taxon>Intramacronucleata</taxon>
        <taxon>Spirotrichea</taxon>
        <taxon>Stichotrichia</taxon>
        <taxon>Sporadotrichida</taxon>
        <taxon>Halteriidae</taxon>
        <taxon>Halteria</taxon>
    </lineage>
</organism>
<dbReference type="PROSITE" id="PS51144">
    <property type="entry name" value="ALPHA_CA_2"/>
    <property type="match status" value="1"/>
</dbReference>
<dbReference type="InterPro" id="IPR036398">
    <property type="entry name" value="CA_dom_sf"/>
</dbReference>
<dbReference type="SUPFAM" id="SSF51069">
    <property type="entry name" value="Carbonic anhydrase"/>
    <property type="match status" value="1"/>
</dbReference>
<comment type="caution">
    <text evidence="3">The sequence shown here is derived from an EMBL/GenBank/DDBJ whole genome shotgun (WGS) entry which is preliminary data.</text>
</comment>
<feature type="domain" description="Alpha-carbonic anhydrase" evidence="2">
    <location>
        <begin position="44"/>
        <end position="294"/>
    </location>
</feature>
<dbReference type="GO" id="GO:0004089">
    <property type="term" value="F:carbonate dehydratase activity"/>
    <property type="evidence" value="ECO:0007669"/>
    <property type="project" value="InterPro"/>
</dbReference>
<dbReference type="PANTHER" id="PTHR18952:SF276">
    <property type="entry name" value="CHROMOSOME UNDETERMINED SCAFFOLD_53, WHOLE GENOME SHOTGUN SEQUENCE"/>
    <property type="match status" value="1"/>
</dbReference>
<gene>
    <name evidence="3" type="ORF">FGO68_gene6455</name>
</gene>
<protein>
    <recommendedName>
        <fullName evidence="2">Alpha-carbonic anhydrase domain-containing protein</fullName>
    </recommendedName>
</protein>
<proteinExistence type="predicted"/>
<dbReference type="Proteomes" id="UP000785679">
    <property type="component" value="Unassembled WGS sequence"/>
</dbReference>
<sequence length="294" mass="33530">MKQVAKLILLSSATAAVLGQAPELIEEGVQDMQEDSGIVGDWNPNWNYDQNGADWAFMNCNNTKQQQSPVDLLKQGMDWYHPEKGLQLSFLPAYKAAVPTRQDSATNFTYTVWGDFGQTFATEPSDYPVTQVIKWDAKYIKFHYPSEHTLNGTQFALEMQIYHQEEFWTHAICVSGIGIISMFFNVSTEQPQVDNPFFAFLDGKSPLDLKTLIPMDFSMRNYLMGYVGTNTVPNCERGVCWYFVRDVQYLSQAQFDKLKVDGVQSNNRKVNPQMKAYKQYDAQGLLYTPPPSEQ</sequence>
<dbReference type="InterPro" id="IPR001148">
    <property type="entry name" value="CA_dom"/>
</dbReference>
<dbReference type="OrthoDB" id="5986706at2759"/>
<accession>A0A8J8NME9</accession>
<evidence type="ECO:0000313" key="3">
    <source>
        <dbReference type="EMBL" id="TNV76989.1"/>
    </source>
</evidence>
<dbReference type="InterPro" id="IPR023561">
    <property type="entry name" value="Carbonic_anhydrase_a-class"/>
</dbReference>
<evidence type="ECO:0000259" key="2">
    <source>
        <dbReference type="PROSITE" id="PS51144"/>
    </source>
</evidence>
<feature type="signal peptide" evidence="1">
    <location>
        <begin position="1"/>
        <end position="19"/>
    </location>
</feature>
<keyword evidence="4" id="KW-1185">Reference proteome</keyword>
<evidence type="ECO:0000313" key="4">
    <source>
        <dbReference type="Proteomes" id="UP000785679"/>
    </source>
</evidence>
<feature type="chain" id="PRO_5035232873" description="Alpha-carbonic anhydrase domain-containing protein" evidence="1">
    <location>
        <begin position="20"/>
        <end position="294"/>
    </location>
</feature>
<evidence type="ECO:0000256" key="1">
    <source>
        <dbReference type="SAM" id="SignalP"/>
    </source>
</evidence>
<dbReference type="AlphaFoldDB" id="A0A8J8NME9"/>
<reference evidence="3" key="1">
    <citation type="submission" date="2019-06" db="EMBL/GenBank/DDBJ databases">
        <authorList>
            <person name="Zheng W."/>
        </authorList>
    </citation>
    <scope>NUCLEOTIDE SEQUENCE</scope>
    <source>
        <strain evidence="3">QDHG01</strain>
    </source>
</reference>
<dbReference type="EMBL" id="RRYP01012626">
    <property type="protein sequence ID" value="TNV76989.1"/>
    <property type="molecule type" value="Genomic_DNA"/>
</dbReference>
<name>A0A8J8NME9_HALGN</name>
<dbReference type="GO" id="GO:0008270">
    <property type="term" value="F:zinc ion binding"/>
    <property type="evidence" value="ECO:0007669"/>
    <property type="project" value="InterPro"/>
</dbReference>
<dbReference type="Pfam" id="PF00194">
    <property type="entry name" value="Carb_anhydrase"/>
    <property type="match status" value="1"/>
</dbReference>